<dbReference type="PANTHER" id="PTHR42709">
    <property type="entry name" value="ALKALINE PHOSPHATASE LIKE PROTEIN"/>
    <property type="match status" value="1"/>
</dbReference>
<reference evidence="8 9" key="1">
    <citation type="submission" date="2012-10" db="EMBL/GenBank/DDBJ databases">
        <title>Genome sequencing of Tanticharoenia sakaeratensis NBRC 103193.</title>
        <authorList>
            <person name="Azuma Y."/>
            <person name="Hadano H."/>
            <person name="Hirakawa H."/>
            <person name="Matsushita K."/>
        </authorList>
    </citation>
    <scope>NUCLEOTIDE SEQUENCE [LARGE SCALE GENOMIC DNA]</scope>
    <source>
        <strain evidence="8 9">NBRC 103193</strain>
    </source>
</reference>
<keyword evidence="3 6" id="KW-0812">Transmembrane</keyword>
<evidence type="ECO:0000256" key="6">
    <source>
        <dbReference type="SAM" id="Phobius"/>
    </source>
</evidence>
<evidence type="ECO:0000256" key="4">
    <source>
        <dbReference type="ARBA" id="ARBA00022989"/>
    </source>
</evidence>
<organism evidence="8 9">
    <name type="scientific">Tanticharoenia sakaeratensis NBRC 103193</name>
    <dbReference type="NCBI Taxonomy" id="1231623"/>
    <lineage>
        <taxon>Bacteria</taxon>
        <taxon>Pseudomonadati</taxon>
        <taxon>Pseudomonadota</taxon>
        <taxon>Alphaproteobacteria</taxon>
        <taxon>Acetobacterales</taxon>
        <taxon>Acetobacteraceae</taxon>
        <taxon>Tanticharoenia</taxon>
    </lineage>
</organism>
<evidence type="ECO:0000256" key="3">
    <source>
        <dbReference type="ARBA" id="ARBA00022692"/>
    </source>
</evidence>
<keyword evidence="5 6" id="KW-0472">Membrane</keyword>
<feature type="transmembrane region" description="Helical" evidence="6">
    <location>
        <begin position="48"/>
        <end position="74"/>
    </location>
</feature>
<evidence type="ECO:0000256" key="5">
    <source>
        <dbReference type="ARBA" id="ARBA00023136"/>
    </source>
</evidence>
<feature type="transmembrane region" description="Helical" evidence="6">
    <location>
        <begin position="132"/>
        <end position="152"/>
    </location>
</feature>
<proteinExistence type="predicted"/>
<dbReference type="Proteomes" id="UP000032679">
    <property type="component" value="Unassembled WGS sequence"/>
</dbReference>
<keyword evidence="9" id="KW-1185">Reference proteome</keyword>
<dbReference type="RefSeq" id="WP_048849685.1">
    <property type="nucleotide sequence ID" value="NZ_BALE01000034.1"/>
</dbReference>
<feature type="transmembrane region" description="Helical" evidence="6">
    <location>
        <begin position="95"/>
        <end position="112"/>
    </location>
</feature>
<feature type="domain" description="VTT" evidence="7">
    <location>
        <begin position="42"/>
        <end position="147"/>
    </location>
</feature>
<keyword evidence="2" id="KW-1003">Cell membrane</keyword>
<dbReference type="InterPro" id="IPR032816">
    <property type="entry name" value="VTT_dom"/>
</dbReference>
<dbReference type="EMBL" id="BALE01000034">
    <property type="protein sequence ID" value="GAN54948.1"/>
    <property type="molecule type" value="Genomic_DNA"/>
</dbReference>
<gene>
    <name evidence="8" type="ORF">Tasa_034_032</name>
</gene>
<evidence type="ECO:0000259" key="7">
    <source>
        <dbReference type="Pfam" id="PF09335"/>
    </source>
</evidence>
<feature type="transmembrane region" description="Helical" evidence="6">
    <location>
        <begin position="21"/>
        <end position="42"/>
    </location>
</feature>
<protein>
    <recommendedName>
        <fullName evidence="7">VTT domain-containing protein</fullName>
    </recommendedName>
</protein>
<accession>A0A0D6MNT5</accession>
<evidence type="ECO:0000313" key="8">
    <source>
        <dbReference type="EMBL" id="GAN54948.1"/>
    </source>
</evidence>
<dbReference type="STRING" id="1231623.Tasa_034_032"/>
<comment type="caution">
    <text evidence="8">The sequence shown here is derived from an EMBL/GenBank/DDBJ whole genome shotgun (WGS) entry which is preliminary data.</text>
</comment>
<dbReference type="AlphaFoldDB" id="A0A0D6MNT5"/>
<dbReference type="PANTHER" id="PTHR42709:SF6">
    <property type="entry name" value="UNDECAPRENYL PHOSPHATE TRANSPORTER A"/>
    <property type="match status" value="1"/>
</dbReference>
<sequence>MHFSTWTALLKASSSSILLQGLTVIIGTFILEDATTVLSAIAVQGGTLAWPVALASLYVGIVLGDLGLYGLGALAARWPYARRWISLPKRDRGRAWFAAHTVRAVAVSRFIPGARLPVYTACGFFGAPFGRFAATAVGATLVWTSALFAVSLRAGHYLLQCSGSWRWIGIVGFTLAIIVIGRLIARLQTWTE</sequence>
<dbReference type="Pfam" id="PF09335">
    <property type="entry name" value="VTT_dom"/>
    <property type="match status" value="1"/>
</dbReference>
<evidence type="ECO:0000256" key="2">
    <source>
        <dbReference type="ARBA" id="ARBA00022475"/>
    </source>
</evidence>
<feature type="transmembrane region" description="Helical" evidence="6">
    <location>
        <begin position="164"/>
        <end position="185"/>
    </location>
</feature>
<evidence type="ECO:0000313" key="9">
    <source>
        <dbReference type="Proteomes" id="UP000032679"/>
    </source>
</evidence>
<dbReference type="InterPro" id="IPR051311">
    <property type="entry name" value="DedA_domain"/>
</dbReference>
<comment type="subcellular location">
    <subcellularLocation>
        <location evidence="1">Cell membrane</location>
        <topology evidence="1">Multi-pass membrane protein</topology>
    </subcellularLocation>
</comment>
<dbReference type="GO" id="GO:0005886">
    <property type="term" value="C:plasma membrane"/>
    <property type="evidence" value="ECO:0007669"/>
    <property type="project" value="UniProtKB-SubCell"/>
</dbReference>
<dbReference type="OrthoDB" id="7277369at2"/>
<evidence type="ECO:0000256" key="1">
    <source>
        <dbReference type="ARBA" id="ARBA00004651"/>
    </source>
</evidence>
<name>A0A0D6MNT5_9PROT</name>
<keyword evidence="4 6" id="KW-1133">Transmembrane helix</keyword>